<dbReference type="EMBL" id="RBIR01000002">
    <property type="protein sequence ID" value="RKR20660.1"/>
    <property type="molecule type" value="Genomic_DNA"/>
</dbReference>
<dbReference type="OrthoDB" id="9768793at2"/>
<dbReference type="Proteomes" id="UP000276055">
    <property type="component" value="Unassembled WGS sequence"/>
</dbReference>
<dbReference type="Pfam" id="PF00248">
    <property type="entry name" value="Aldo_ket_red"/>
    <property type="match status" value="1"/>
</dbReference>
<dbReference type="Gene3D" id="3.20.20.100">
    <property type="entry name" value="NADP-dependent oxidoreductase domain"/>
    <property type="match status" value="1"/>
</dbReference>
<evidence type="ECO:0000313" key="2">
    <source>
        <dbReference type="EMBL" id="RKR20660.1"/>
    </source>
</evidence>
<dbReference type="InterPro" id="IPR023210">
    <property type="entry name" value="NADP_OxRdtase_dom"/>
</dbReference>
<dbReference type="GO" id="GO:0005829">
    <property type="term" value="C:cytosol"/>
    <property type="evidence" value="ECO:0007669"/>
    <property type="project" value="TreeGrafter"/>
</dbReference>
<evidence type="ECO:0000259" key="1">
    <source>
        <dbReference type="Pfam" id="PF00248"/>
    </source>
</evidence>
<dbReference type="InterPro" id="IPR050523">
    <property type="entry name" value="AKR_Detox_Biosynth"/>
</dbReference>
<sequence length="331" mass="34600">MSPAPAAASGTSAAGVALGQELIYGCMGLGGSWSAQPYSSADVDEAAAAVEAALDAGITLFDHADIYRNGKAEAVFGEVLARTPGLREKIRLQTKCGIRLGEQGLEAYYDLSRDGILERVNESLARLRTDYVDVLMLHRPDPLMDPAEVASAVGELMAEGKVRAIGVSNMSGPQIEMLQDRLEAPVVANQLEMSLLKRAWLESTVLVNHAEGTDYSFPHGTVEHCVRHGIGLQAYGSLARGLYTGAPAAEPSPAEEATSALVAALAAEKGTTGEAIVLGWLMKHPAGIAPVIGTAKPGRIRACAGAAEAAAGLTRAEWYGLWVTARGSNIP</sequence>
<dbReference type="PANTHER" id="PTHR43364">
    <property type="entry name" value="NADH-SPECIFIC METHYLGLYOXAL REDUCTASE-RELATED"/>
    <property type="match status" value="1"/>
</dbReference>
<gene>
    <name evidence="2" type="ORF">C8D78_1299</name>
</gene>
<feature type="domain" description="NADP-dependent oxidoreductase" evidence="1">
    <location>
        <begin position="21"/>
        <end position="308"/>
    </location>
</feature>
<organism evidence="2 3">
    <name type="scientific">Arthrobacter oryzae</name>
    <dbReference type="NCBI Taxonomy" id="409290"/>
    <lineage>
        <taxon>Bacteria</taxon>
        <taxon>Bacillati</taxon>
        <taxon>Actinomycetota</taxon>
        <taxon>Actinomycetes</taxon>
        <taxon>Micrococcales</taxon>
        <taxon>Micrococcaceae</taxon>
        <taxon>Arthrobacter</taxon>
    </lineage>
</organism>
<comment type="caution">
    <text evidence="2">The sequence shown here is derived from an EMBL/GenBank/DDBJ whole genome shotgun (WGS) entry which is preliminary data.</text>
</comment>
<protein>
    <submittedName>
        <fullName evidence="2">Putative oxidoreductase</fullName>
    </submittedName>
</protein>
<dbReference type="PANTHER" id="PTHR43364:SF1">
    <property type="entry name" value="OXIDOREDUCTASE YDHF"/>
    <property type="match status" value="1"/>
</dbReference>
<proteinExistence type="predicted"/>
<evidence type="ECO:0000313" key="3">
    <source>
        <dbReference type="Proteomes" id="UP000276055"/>
    </source>
</evidence>
<reference evidence="2 3" key="1">
    <citation type="submission" date="2018-10" db="EMBL/GenBank/DDBJ databases">
        <title>Genomic Encyclopedia of Type Strains, Phase IV (KMG-IV): sequencing the most valuable type-strain genomes for metagenomic binning, comparative biology and taxonomic classification.</title>
        <authorList>
            <person name="Goeker M."/>
        </authorList>
    </citation>
    <scope>NUCLEOTIDE SEQUENCE [LARGE SCALE GENOMIC DNA]</scope>
    <source>
        <strain evidence="2 3">DSM 25586</strain>
    </source>
</reference>
<dbReference type="SUPFAM" id="SSF51430">
    <property type="entry name" value="NAD(P)-linked oxidoreductase"/>
    <property type="match status" value="1"/>
</dbReference>
<dbReference type="InterPro" id="IPR036812">
    <property type="entry name" value="NAD(P)_OxRdtase_dom_sf"/>
</dbReference>
<accession>A0A495EUN0</accession>
<dbReference type="AlphaFoldDB" id="A0A495EUN0"/>
<name>A0A495EUN0_9MICC</name>